<dbReference type="Proteomes" id="UP001341840">
    <property type="component" value="Unassembled WGS sequence"/>
</dbReference>
<organism evidence="3 4">
    <name type="scientific">Stylosanthes scabra</name>
    <dbReference type="NCBI Taxonomy" id="79078"/>
    <lineage>
        <taxon>Eukaryota</taxon>
        <taxon>Viridiplantae</taxon>
        <taxon>Streptophyta</taxon>
        <taxon>Embryophyta</taxon>
        <taxon>Tracheophyta</taxon>
        <taxon>Spermatophyta</taxon>
        <taxon>Magnoliopsida</taxon>
        <taxon>eudicotyledons</taxon>
        <taxon>Gunneridae</taxon>
        <taxon>Pentapetalae</taxon>
        <taxon>rosids</taxon>
        <taxon>fabids</taxon>
        <taxon>Fabales</taxon>
        <taxon>Fabaceae</taxon>
        <taxon>Papilionoideae</taxon>
        <taxon>50 kb inversion clade</taxon>
        <taxon>dalbergioids sensu lato</taxon>
        <taxon>Dalbergieae</taxon>
        <taxon>Pterocarpus clade</taxon>
        <taxon>Stylosanthes</taxon>
    </lineage>
</organism>
<evidence type="ECO:0000313" key="3">
    <source>
        <dbReference type="EMBL" id="MED6136269.1"/>
    </source>
</evidence>
<proteinExistence type="predicted"/>
<evidence type="ECO:0000259" key="2">
    <source>
        <dbReference type="Pfam" id="PF23598"/>
    </source>
</evidence>
<dbReference type="PANTHER" id="PTHR15140:SF37">
    <property type="entry name" value="UBIQUITIN-LIKE DOMAIN-CONTAINING PROTEIN"/>
    <property type="match status" value="1"/>
</dbReference>
<dbReference type="SUPFAM" id="SSF52058">
    <property type="entry name" value="L domain-like"/>
    <property type="match status" value="1"/>
</dbReference>
<evidence type="ECO:0000256" key="1">
    <source>
        <dbReference type="ARBA" id="ARBA00022737"/>
    </source>
</evidence>
<dbReference type="Gene3D" id="3.80.10.10">
    <property type="entry name" value="Ribonuclease Inhibitor"/>
    <property type="match status" value="1"/>
</dbReference>
<reference evidence="3 4" key="1">
    <citation type="journal article" date="2023" name="Plants (Basel)">
        <title>Bridging the Gap: Combining Genomics and Transcriptomics Approaches to Understand Stylosanthes scabra, an Orphan Legume from the Brazilian Caatinga.</title>
        <authorList>
            <person name="Ferreira-Neto J.R.C."/>
            <person name="da Silva M.D."/>
            <person name="Binneck E."/>
            <person name="de Melo N.F."/>
            <person name="da Silva R.H."/>
            <person name="de Melo A.L.T.M."/>
            <person name="Pandolfi V."/>
            <person name="Bustamante F.O."/>
            <person name="Brasileiro-Vidal A.C."/>
            <person name="Benko-Iseppon A.M."/>
        </authorList>
    </citation>
    <scope>NUCLEOTIDE SEQUENCE [LARGE SCALE GENOMIC DNA]</scope>
    <source>
        <tissue evidence="3">Leaves</tissue>
    </source>
</reference>
<keyword evidence="4" id="KW-1185">Reference proteome</keyword>
<accession>A0ABU6SIR8</accession>
<dbReference type="Pfam" id="PF23598">
    <property type="entry name" value="LRR_14"/>
    <property type="match status" value="1"/>
</dbReference>
<sequence>MVSSKKSDGGLKFCRIHDLFRDLCLSESRAEKGIQICTLTDIRSLDNVNSYRLSIRNTDWDHLSSDPYLDLTSFKSAHILDFGSDEYYVLSPRVRDLSEFIHLRYLRLNLSWLCPTEYDPDPIFTLPNIETLIFDKLFSYYNLPHRIWRLKKLRHLKGMLCMTSKTVPPDTSGSGEDCLPNLQTLKLITLEQGLTMSSIVHGRFPKLRKLGLQWNHGSKCTERELLQGLHHLKYLEKLQLVNFKELPKASEFPSNITKINIGVPKLSLSIDDEFRALDINSSFLNTLGHLSSLRVLKVSSGEVSGESLCLATGSFPNLEVLHLKEMKFRRRILEECTMPG</sequence>
<evidence type="ECO:0000313" key="4">
    <source>
        <dbReference type="Proteomes" id="UP001341840"/>
    </source>
</evidence>
<gene>
    <name evidence="3" type="ORF">PIB30_054556</name>
</gene>
<keyword evidence="1" id="KW-0677">Repeat</keyword>
<dbReference type="PANTHER" id="PTHR15140">
    <property type="entry name" value="TUBULIN-SPECIFIC CHAPERONE E"/>
    <property type="match status" value="1"/>
</dbReference>
<dbReference type="EMBL" id="JASCZI010060832">
    <property type="protein sequence ID" value="MED6136269.1"/>
    <property type="molecule type" value="Genomic_DNA"/>
</dbReference>
<dbReference type="InterPro" id="IPR055414">
    <property type="entry name" value="LRR_R13L4/SHOC2-like"/>
</dbReference>
<protein>
    <recommendedName>
        <fullName evidence="2">Disease resistance R13L4/SHOC-2-like LRR domain-containing protein</fullName>
    </recommendedName>
</protein>
<feature type="domain" description="Disease resistance R13L4/SHOC-2-like LRR" evidence="2">
    <location>
        <begin position="69"/>
        <end position="328"/>
    </location>
</feature>
<dbReference type="InterPro" id="IPR032675">
    <property type="entry name" value="LRR_dom_sf"/>
</dbReference>
<name>A0ABU6SIR8_9FABA</name>
<comment type="caution">
    <text evidence="3">The sequence shown here is derived from an EMBL/GenBank/DDBJ whole genome shotgun (WGS) entry which is preliminary data.</text>
</comment>